<gene>
    <name evidence="1" type="ORF">UT15_C0011G0005</name>
</gene>
<dbReference type="Proteomes" id="UP000033862">
    <property type="component" value="Unassembled WGS sequence"/>
</dbReference>
<evidence type="ECO:0008006" key="3">
    <source>
        <dbReference type="Google" id="ProtNLM"/>
    </source>
</evidence>
<sequence>MIKKVGKKWYLYTHDGKRILGRHATQASAEKQEAAINISKARAAGHRISKKKTG</sequence>
<evidence type="ECO:0000313" key="1">
    <source>
        <dbReference type="EMBL" id="KKQ90523.1"/>
    </source>
</evidence>
<protein>
    <recommendedName>
        <fullName evidence="3">DUF1508 domain-containing protein</fullName>
    </recommendedName>
</protein>
<accession>A0A0G0LF60</accession>
<dbReference type="AlphaFoldDB" id="A0A0G0LF60"/>
<comment type="caution">
    <text evidence="1">The sequence shown here is derived from an EMBL/GenBank/DDBJ whole genome shotgun (WGS) entry which is preliminary data.</text>
</comment>
<proteinExistence type="predicted"/>
<organism evidence="1 2">
    <name type="scientific">Berkelbacteria bacterium GW2011_GWA1_39_10</name>
    <dbReference type="NCBI Taxonomy" id="1618332"/>
    <lineage>
        <taxon>Bacteria</taxon>
        <taxon>Candidatus Berkelbacteria</taxon>
    </lineage>
</organism>
<dbReference type="EMBL" id="LBVS01000011">
    <property type="protein sequence ID" value="KKQ90523.1"/>
    <property type="molecule type" value="Genomic_DNA"/>
</dbReference>
<reference evidence="1 2" key="1">
    <citation type="journal article" date="2015" name="Nature">
        <title>rRNA introns, odd ribosomes, and small enigmatic genomes across a large radiation of phyla.</title>
        <authorList>
            <person name="Brown C.T."/>
            <person name="Hug L.A."/>
            <person name="Thomas B.C."/>
            <person name="Sharon I."/>
            <person name="Castelle C.J."/>
            <person name="Singh A."/>
            <person name="Wilkins M.J."/>
            <person name="Williams K.H."/>
            <person name="Banfield J.F."/>
        </authorList>
    </citation>
    <scope>NUCLEOTIDE SEQUENCE [LARGE SCALE GENOMIC DNA]</scope>
</reference>
<dbReference type="STRING" id="1618332.UT15_C0011G0005"/>
<evidence type="ECO:0000313" key="2">
    <source>
        <dbReference type="Proteomes" id="UP000033862"/>
    </source>
</evidence>
<name>A0A0G0LF60_9BACT</name>